<evidence type="ECO:0000256" key="5">
    <source>
        <dbReference type="SAM" id="MobiDB-lite"/>
    </source>
</evidence>
<sequence length="325" mass="36262">MKKNNGWKRLGQAGWALALACSVMLTGCGSSETAAPTANPESSQAAQTQTRTIKHELGETVIKGEPKRIVALEFSFVDALWELGVTPVGIAQEKETDVEGLLGQKIEYTPVGTRQQPNLEVISSLHPDLIIGDLNRHKDIYQDLQKIAPTIILKSRNSTYQENLSSFAKIGEALNKTKEAEQRLAKHKEFIDEQKKKIPAGDSRKVMLGVFRADSLSAHGAKSFDGELLEMVGIKNAIQDAPEPTVKISLEQMVQWDPDVIFLVEADDALLSEWKQNPLWNNIKAVKNKQVYNVNRDLWTRYRGLKSAERIVEEASEVLYGKKQE</sequence>
<dbReference type="PANTHER" id="PTHR30532:SF29">
    <property type="entry name" value="FE(3+) DICITRATE-BINDING PERIPLASMIC PROTEIN"/>
    <property type="match status" value="1"/>
</dbReference>
<evidence type="ECO:0000256" key="2">
    <source>
        <dbReference type="ARBA" id="ARBA00008814"/>
    </source>
</evidence>
<evidence type="ECO:0000256" key="1">
    <source>
        <dbReference type="ARBA" id="ARBA00004196"/>
    </source>
</evidence>
<dbReference type="Proteomes" id="UP000269573">
    <property type="component" value="Unassembled WGS sequence"/>
</dbReference>
<dbReference type="NCBIfam" id="NF038402">
    <property type="entry name" value="TroA_like"/>
    <property type="match status" value="1"/>
</dbReference>
<comment type="caution">
    <text evidence="8">The sequence shown here is derived from an EMBL/GenBank/DDBJ whole genome shotgun (WGS) entry which is preliminary data.</text>
</comment>
<keyword evidence="4 6" id="KW-0732">Signal</keyword>
<dbReference type="AlphaFoldDB" id="A0A3M8D3X2"/>
<dbReference type="InterPro" id="IPR054828">
    <property type="entry name" value="Vit_B12_bind_prot"/>
</dbReference>
<dbReference type="GO" id="GO:1901678">
    <property type="term" value="P:iron coordination entity transport"/>
    <property type="evidence" value="ECO:0007669"/>
    <property type="project" value="UniProtKB-ARBA"/>
</dbReference>
<protein>
    <submittedName>
        <fullName evidence="8">Iron citrate ABC transporter substrate-binding protein</fullName>
    </submittedName>
</protein>
<evidence type="ECO:0000259" key="7">
    <source>
        <dbReference type="PROSITE" id="PS50983"/>
    </source>
</evidence>
<evidence type="ECO:0000256" key="6">
    <source>
        <dbReference type="SAM" id="SignalP"/>
    </source>
</evidence>
<feature type="chain" id="PRO_5017976554" evidence="6">
    <location>
        <begin position="35"/>
        <end position="325"/>
    </location>
</feature>
<proteinExistence type="inferred from homology"/>
<dbReference type="SUPFAM" id="SSF53807">
    <property type="entry name" value="Helical backbone' metal receptor"/>
    <property type="match status" value="1"/>
</dbReference>
<dbReference type="PROSITE" id="PS51257">
    <property type="entry name" value="PROKAR_LIPOPROTEIN"/>
    <property type="match status" value="1"/>
</dbReference>
<comment type="subcellular location">
    <subcellularLocation>
        <location evidence="1">Cell envelope</location>
    </subcellularLocation>
</comment>
<accession>A0A3M8D3X2</accession>
<dbReference type="NCBIfam" id="NF008501">
    <property type="entry name" value="PRK11411.1"/>
    <property type="match status" value="1"/>
</dbReference>
<evidence type="ECO:0000313" key="8">
    <source>
        <dbReference type="EMBL" id="RNB82603.1"/>
    </source>
</evidence>
<feature type="region of interest" description="Disordered" evidence="5">
    <location>
        <begin position="30"/>
        <end position="49"/>
    </location>
</feature>
<evidence type="ECO:0000256" key="4">
    <source>
        <dbReference type="ARBA" id="ARBA00022729"/>
    </source>
</evidence>
<dbReference type="Pfam" id="PF01497">
    <property type="entry name" value="Peripla_BP_2"/>
    <property type="match status" value="1"/>
</dbReference>
<dbReference type="InterPro" id="IPR051313">
    <property type="entry name" value="Bact_iron-sidero_bind"/>
</dbReference>
<dbReference type="Gene3D" id="3.40.50.1980">
    <property type="entry name" value="Nitrogenase molybdenum iron protein domain"/>
    <property type="match status" value="2"/>
</dbReference>
<feature type="domain" description="Fe/B12 periplasmic-binding" evidence="7">
    <location>
        <begin position="68"/>
        <end position="323"/>
    </location>
</feature>
<reference evidence="8 9" key="1">
    <citation type="submission" date="2018-10" db="EMBL/GenBank/DDBJ databases">
        <title>Phylogenomics of Brevibacillus.</title>
        <authorList>
            <person name="Dunlap C."/>
        </authorList>
    </citation>
    <scope>NUCLEOTIDE SEQUENCE [LARGE SCALE GENOMIC DNA]</scope>
    <source>
        <strain evidence="8 9">JCM 15774</strain>
    </source>
</reference>
<dbReference type="CDD" id="cd01146">
    <property type="entry name" value="FhuD"/>
    <property type="match status" value="1"/>
</dbReference>
<dbReference type="PANTHER" id="PTHR30532">
    <property type="entry name" value="IRON III DICITRATE-BINDING PERIPLASMIC PROTEIN"/>
    <property type="match status" value="1"/>
</dbReference>
<feature type="signal peptide" evidence="6">
    <location>
        <begin position="1"/>
        <end position="34"/>
    </location>
</feature>
<dbReference type="EMBL" id="RHHU01000012">
    <property type="protein sequence ID" value="RNB82603.1"/>
    <property type="molecule type" value="Genomic_DNA"/>
</dbReference>
<evidence type="ECO:0000256" key="3">
    <source>
        <dbReference type="ARBA" id="ARBA00022448"/>
    </source>
</evidence>
<dbReference type="GO" id="GO:0030288">
    <property type="term" value="C:outer membrane-bounded periplasmic space"/>
    <property type="evidence" value="ECO:0007669"/>
    <property type="project" value="TreeGrafter"/>
</dbReference>
<keyword evidence="3" id="KW-0813">Transport</keyword>
<comment type="similarity">
    <text evidence="2">Belongs to the bacterial solute-binding protein 8 family.</text>
</comment>
<gene>
    <name evidence="8" type="ORF">EDM59_20875</name>
</gene>
<name>A0A3M8D3X2_9BACL</name>
<dbReference type="InterPro" id="IPR002491">
    <property type="entry name" value="ABC_transptr_periplasmic_BD"/>
</dbReference>
<keyword evidence="9" id="KW-1185">Reference proteome</keyword>
<evidence type="ECO:0000313" key="9">
    <source>
        <dbReference type="Proteomes" id="UP000269573"/>
    </source>
</evidence>
<organism evidence="8 9">
    <name type="scientific">Brevibacillus nitrificans</name>
    <dbReference type="NCBI Taxonomy" id="651560"/>
    <lineage>
        <taxon>Bacteria</taxon>
        <taxon>Bacillati</taxon>
        <taxon>Bacillota</taxon>
        <taxon>Bacilli</taxon>
        <taxon>Bacillales</taxon>
        <taxon>Paenibacillaceae</taxon>
        <taxon>Brevibacillus</taxon>
    </lineage>
</organism>
<dbReference type="PROSITE" id="PS50983">
    <property type="entry name" value="FE_B12_PBP"/>
    <property type="match status" value="1"/>
</dbReference>
<dbReference type="RefSeq" id="WP_122925384.1">
    <property type="nucleotide sequence ID" value="NZ_RHHU01000012.1"/>
</dbReference>